<sequence>MPAGDTSWDQILLNCTSVPRRFQRSRSCQAFRGRTLCRFQLLLGLCEVFMTTFLWKESSIRSRGCAMVLQVVRGCFLTQVYCTSNAPWSSG</sequence>
<evidence type="ECO:0000313" key="2">
    <source>
        <dbReference type="Proteomes" id="UP000499080"/>
    </source>
</evidence>
<keyword evidence="2" id="KW-1185">Reference proteome</keyword>
<gene>
    <name evidence="1" type="ORF">AVEN_213641_1</name>
</gene>
<dbReference type="AlphaFoldDB" id="A0A4Y2LDT6"/>
<proteinExistence type="predicted"/>
<dbReference type="EMBL" id="BGPR01118443">
    <property type="protein sequence ID" value="GBN12895.1"/>
    <property type="molecule type" value="Genomic_DNA"/>
</dbReference>
<dbReference type="Proteomes" id="UP000499080">
    <property type="component" value="Unassembled WGS sequence"/>
</dbReference>
<comment type="caution">
    <text evidence="1">The sequence shown here is derived from an EMBL/GenBank/DDBJ whole genome shotgun (WGS) entry which is preliminary data.</text>
</comment>
<organism evidence="1 2">
    <name type="scientific">Araneus ventricosus</name>
    <name type="common">Orbweaver spider</name>
    <name type="synonym">Epeira ventricosa</name>
    <dbReference type="NCBI Taxonomy" id="182803"/>
    <lineage>
        <taxon>Eukaryota</taxon>
        <taxon>Metazoa</taxon>
        <taxon>Ecdysozoa</taxon>
        <taxon>Arthropoda</taxon>
        <taxon>Chelicerata</taxon>
        <taxon>Arachnida</taxon>
        <taxon>Araneae</taxon>
        <taxon>Araneomorphae</taxon>
        <taxon>Entelegynae</taxon>
        <taxon>Araneoidea</taxon>
        <taxon>Araneidae</taxon>
        <taxon>Araneus</taxon>
    </lineage>
</organism>
<accession>A0A4Y2LDT6</accession>
<evidence type="ECO:0000313" key="1">
    <source>
        <dbReference type="EMBL" id="GBN12895.1"/>
    </source>
</evidence>
<protein>
    <submittedName>
        <fullName evidence="1">Uncharacterized protein</fullName>
    </submittedName>
</protein>
<name>A0A4Y2LDT6_ARAVE</name>
<reference evidence="1 2" key="1">
    <citation type="journal article" date="2019" name="Sci. Rep.">
        <title>Orb-weaving spider Araneus ventricosus genome elucidates the spidroin gene catalogue.</title>
        <authorList>
            <person name="Kono N."/>
            <person name="Nakamura H."/>
            <person name="Ohtoshi R."/>
            <person name="Moran D.A.P."/>
            <person name="Shinohara A."/>
            <person name="Yoshida Y."/>
            <person name="Fujiwara M."/>
            <person name="Mori M."/>
            <person name="Tomita M."/>
            <person name="Arakawa K."/>
        </authorList>
    </citation>
    <scope>NUCLEOTIDE SEQUENCE [LARGE SCALE GENOMIC DNA]</scope>
</reference>